<accession>A0A1G1T1J8</accession>
<dbReference type="OrthoDB" id="9797498at2"/>
<organism evidence="2 3">
    <name type="scientific">Hymenobacter lapidarius</name>
    <dbReference type="NCBI Taxonomy" id="1908237"/>
    <lineage>
        <taxon>Bacteria</taxon>
        <taxon>Pseudomonadati</taxon>
        <taxon>Bacteroidota</taxon>
        <taxon>Cytophagia</taxon>
        <taxon>Cytophagales</taxon>
        <taxon>Hymenobacteraceae</taxon>
        <taxon>Hymenobacter</taxon>
    </lineage>
</organism>
<comment type="caution">
    <text evidence="2">The sequence shown here is derived from an EMBL/GenBank/DDBJ whole genome shotgun (WGS) entry which is preliminary data.</text>
</comment>
<dbReference type="EMBL" id="MDZB01000115">
    <property type="protein sequence ID" value="OGX84742.1"/>
    <property type="molecule type" value="Genomic_DNA"/>
</dbReference>
<dbReference type="Proteomes" id="UP000176294">
    <property type="component" value="Unassembled WGS sequence"/>
</dbReference>
<evidence type="ECO:0000313" key="2">
    <source>
        <dbReference type="EMBL" id="OGX84742.1"/>
    </source>
</evidence>
<evidence type="ECO:0000313" key="3">
    <source>
        <dbReference type="Proteomes" id="UP000176294"/>
    </source>
</evidence>
<dbReference type="SUPFAM" id="SSF51338">
    <property type="entry name" value="Composite domain of metallo-dependent hydrolases"/>
    <property type="match status" value="2"/>
</dbReference>
<dbReference type="Gene3D" id="2.30.40.10">
    <property type="entry name" value="Urease, subunit C, domain 1"/>
    <property type="match status" value="1"/>
</dbReference>
<gene>
    <name evidence="2" type="ORF">BEN47_15880</name>
</gene>
<reference evidence="2 3" key="1">
    <citation type="submission" date="2016-08" db="EMBL/GenBank/DDBJ databases">
        <title>Hymenobacter coccineus sp. nov., Hymenobacter lapidarius sp. nov. and Hymenobacter glacialis sp. nov., isolated from Antarctic soil.</title>
        <authorList>
            <person name="Sedlacek I."/>
            <person name="Kralova S."/>
            <person name="Kyrova K."/>
            <person name="Maslanova I."/>
            <person name="Stankova E."/>
            <person name="Vrbovska V."/>
            <person name="Nemec M."/>
            <person name="Bartak M."/>
            <person name="Svec P."/>
            <person name="Busse H.-J."/>
            <person name="Pantucek R."/>
        </authorList>
    </citation>
    <scope>NUCLEOTIDE SEQUENCE [LARGE SCALE GENOMIC DNA]</scope>
    <source>
        <strain evidence="2 3">CCM 8643</strain>
    </source>
</reference>
<dbReference type="Gene3D" id="3.20.20.140">
    <property type="entry name" value="Metal-dependent hydrolases"/>
    <property type="match status" value="1"/>
</dbReference>
<evidence type="ECO:0000259" key="1">
    <source>
        <dbReference type="Pfam" id="PF01979"/>
    </source>
</evidence>
<proteinExistence type="predicted"/>
<dbReference type="RefSeq" id="WP_070728757.1">
    <property type="nucleotide sequence ID" value="NZ_MDZB01000115.1"/>
</dbReference>
<dbReference type="CDD" id="cd01299">
    <property type="entry name" value="Met_dep_hydrolase_A"/>
    <property type="match status" value="1"/>
</dbReference>
<name>A0A1G1T1J8_9BACT</name>
<dbReference type="SUPFAM" id="SSF51556">
    <property type="entry name" value="Metallo-dependent hydrolases"/>
    <property type="match status" value="1"/>
</dbReference>
<sequence>MRQLLLLLLVLLFAECPSWVRAQVKALRFGQVIDGRGRVIPNAVILVKADRIVAVGPEKDVVIPATAEILDLRAYTAIPGLIDAHTHLTFYWDKAPGTTPWQQLGMLGPAVTVFLAQENARKTLETGVTTVRDLGSSDNMDLAMRALINRGAMHGPRMLVAGNGLHISSSPYKAGAVPDPGQCDGVAEVQRVARQQLAAGADWIKMYGSTGSDQDVTGFQTFGYEEMKAAADVAHRAGKRIAIHSYGPDGARDAVRAGTNTVEHAIDLDDATLAAMARQGTIYVPTVEHNRYYIAHRAEYGYDSTVVAGLNQYVAKNFETLKRAVKARVKIAMGSDAVFTGFGENTRELAWFVKAGMSPAQALRTATGTGAEMLGMEGSLGALVPGYYADIVAVEGDPLKDINVVIDHVKWVMKAGQVEVNHTTPAVSATQR</sequence>
<dbReference type="GO" id="GO:0016810">
    <property type="term" value="F:hydrolase activity, acting on carbon-nitrogen (but not peptide) bonds"/>
    <property type="evidence" value="ECO:0007669"/>
    <property type="project" value="InterPro"/>
</dbReference>
<keyword evidence="3" id="KW-1185">Reference proteome</keyword>
<dbReference type="PANTHER" id="PTHR43135:SF3">
    <property type="entry name" value="ALPHA-D-RIBOSE 1-METHYLPHOSPHONATE 5-TRIPHOSPHATE DIPHOSPHATASE"/>
    <property type="match status" value="1"/>
</dbReference>
<dbReference type="Pfam" id="PF01979">
    <property type="entry name" value="Amidohydro_1"/>
    <property type="match status" value="1"/>
</dbReference>
<dbReference type="PANTHER" id="PTHR43135">
    <property type="entry name" value="ALPHA-D-RIBOSE 1-METHYLPHOSPHONATE 5-TRIPHOSPHATE DIPHOSPHATASE"/>
    <property type="match status" value="1"/>
</dbReference>
<dbReference type="InterPro" id="IPR032466">
    <property type="entry name" value="Metal_Hydrolase"/>
</dbReference>
<dbReference type="AlphaFoldDB" id="A0A1G1T1J8"/>
<protein>
    <submittedName>
        <fullName evidence="2">Amidohydrolase</fullName>
    </submittedName>
</protein>
<dbReference type="InterPro" id="IPR057744">
    <property type="entry name" value="OTAase-like"/>
</dbReference>
<dbReference type="InterPro" id="IPR011059">
    <property type="entry name" value="Metal-dep_hydrolase_composite"/>
</dbReference>
<dbReference type="InterPro" id="IPR006680">
    <property type="entry name" value="Amidohydro-rel"/>
</dbReference>
<feature type="domain" description="Amidohydrolase-related" evidence="1">
    <location>
        <begin position="77"/>
        <end position="417"/>
    </location>
</feature>
<dbReference type="InterPro" id="IPR051781">
    <property type="entry name" value="Metallo-dep_Hydrolase"/>
</dbReference>
<dbReference type="STRING" id="1908237.BEN47_15880"/>